<proteinExistence type="predicted"/>
<organism evidence="3 4">
    <name type="scientific">Aliivibrio salmonicida (strain LFI1238)</name>
    <name type="common">Vibrio salmonicida (strain LFI1238)</name>
    <dbReference type="NCBI Taxonomy" id="316275"/>
    <lineage>
        <taxon>Bacteria</taxon>
        <taxon>Pseudomonadati</taxon>
        <taxon>Pseudomonadota</taxon>
        <taxon>Gammaproteobacteria</taxon>
        <taxon>Vibrionales</taxon>
        <taxon>Vibrionaceae</taxon>
        <taxon>Aliivibrio</taxon>
    </lineage>
</organism>
<keyword evidence="4" id="KW-1185">Reference proteome</keyword>
<dbReference type="PANTHER" id="PTHR46361">
    <property type="entry name" value="ELECTRON CARRIER/ PROTEIN DISULFIDE OXIDOREDUCTASE"/>
    <property type="match status" value="1"/>
</dbReference>
<feature type="domain" description="DUF547" evidence="2">
    <location>
        <begin position="107"/>
        <end position="218"/>
    </location>
</feature>
<dbReference type="EMBL" id="FM178379">
    <property type="protein sequence ID" value="CAQ78058.1"/>
    <property type="molecule type" value="Genomic_DNA"/>
</dbReference>
<reference evidence="3 4" key="1">
    <citation type="journal article" date="2008" name="BMC Genomics">
        <title>The genome sequence of the fish pathogen Aliivibrio salmonicida strain LFI1238 shows extensive evidence of gene decay.</title>
        <authorList>
            <person name="Hjerde E."/>
            <person name="Lorentzen M.S."/>
            <person name="Holden M.T."/>
            <person name="Seeger K."/>
            <person name="Paulsen S."/>
            <person name="Bason N."/>
            <person name="Churcher C."/>
            <person name="Harris D."/>
            <person name="Norbertczak H."/>
            <person name="Quail M.A."/>
            <person name="Sanders S."/>
            <person name="Thurston S."/>
            <person name="Parkhill J."/>
            <person name="Willassen N.P."/>
            <person name="Thomson N.R."/>
        </authorList>
    </citation>
    <scope>NUCLEOTIDE SEQUENCE [LARGE SCALE GENOMIC DNA]</scope>
    <source>
        <strain evidence="3 4">LFI1238</strain>
    </source>
</reference>
<dbReference type="eggNOG" id="COG1957">
    <property type="taxonomic scope" value="Bacteria"/>
</dbReference>
<evidence type="ECO:0000313" key="4">
    <source>
        <dbReference type="Proteomes" id="UP000001730"/>
    </source>
</evidence>
<keyword evidence="1" id="KW-0732">Signal</keyword>
<sequence length="279" mass="32780">MFNDLFKLVSLNNTKVRHLTMKIFISSLLLLFSFNSFAAPKSELWDYWNISNENNPTTISHQYWQQTLDKYVVAEGEYTLFDYANVTDADERTLNSYLRQMRRIDPREYKKAEQYAYWVNLYNAITVKIILDNYPIKSITKLGGLFSFGPWDENVVTVAGKTLTLNDIEHRILRPIWNDPRTHYAVNCASFGCPNLQSKAFTARNSDKLLEKAATEFINSKKGVLITDNKVQLSSIYDWFAVDFGNKQQLFEHLKKYRPELRPFEGDIKYDYDWKLNQQ</sequence>
<feature type="chain" id="PRO_5002844532" evidence="1">
    <location>
        <begin position="39"/>
        <end position="279"/>
    </location>
</feature>
<dbReference type="HOGENOM" id="CLU_054137_1_1_6"/>
<dbReference type="Pfam" id="PF04784">
    <property type="entry name" value="DUF547"/>
    <property type="match status" value="1"/>
</dbReference>
<name>B6ELJ6_ALISL</name>
<feature type="signal peptide" evidence="1">
    <location>
        <begin position="1"/>
        <end position="38"/>
    </location>
</feature>
<dbReference type="InterPro" id="IPR006869">
    <property type="entry name" value="DUF547"/>
</dbReference>
<evidence type="ECO:0000313" key="3">
    <source>
        <dbReference type="EMBL" id="CAQ78058.1"/>
    </source>
</evidence>
<dbReference type="KEGG" id="vsa:VSAL_I0373"/>
<accession>B6ELJ6</accession>
<protein>
    <submittedName>
        <fullName evidence="3">Exported protein</fullName>
    </submittedName>
</protein>
<gene>
    <name evidence="3" type="ordered locus">VSAL_I0373</name>
</gene>
<evidence type="ECO:0000259" key="2">
    <source>
        <dbReference type="Pfam" id="PF04784"/>
    </source>
</evidence>
<dbReference type="Proteomes" id="UP000001730">
    <property type="component" value="Chromosome 1"/>
</dbReference>
<evidence type="ECO:0000256" key="1">
    <source>
        <dbReference type="SAM" id="SignalP"/>
    </source>
</evidence>
<dbReference type="PANTHER" id="PTHR46361:SF3">
    <property type="entry name" value="ELECTRON CARRIER_ PROTEIN DISULFIDE OXIDOREDUCTASE"/>
    <property type="match status" value="1"/>
</dbReference>
<dbReference type="AlphaFoldDB" id="B6ELJ6"/>